<feature type="transmembrane region" description="Helical" evidence="1">
    <location>
        <begin position="64"/>
        <end position="85"/>
    </location>
</feature>
<evidence type="ECO:0000313" key="2">
    <source>
        <dbReference type="EMBL" id="NER31073.1"/>
    </source>
</evidence>
<evidence type="ECO:0000256" key="1">
    <source>
        <dbReference type="SAM" id="Phobius"/>
    </source>
</evidence>
<proteinExistence type="predicted"/>
<sequence>MNIEIPESVKVWSQFIHPLFMWILLAITVYALYLGIKVRKTRSSTGEEKKELIKGKYNLKHHQIGSVLLAFMVIGSISGMAVTYINNGKLFFGPHLLVGLGMTGIIATSASLSPFMQKGQDWARYTHIALNVSLLGLFGWQAVTGMQIVQKIIDRL</sequence>
<dbReference type="AlphaFoldDB" id="A0A6B3NHC7"/>
<keyword evidence="1" id="KW-1133">Transmembrane helix</keyword>
<feature type="transmembrane region" description="Helical" evidence="1">
    <location>
        <begin position="91"/>
        <end position="116"/>
    </location>
</feature>
<keyword evidence="1" id="KW-0472">Membrane</keyword>
<comment type="caution">
    <text evidence="2">The sequence shown here is derived from an EMBL/GenBank/DDBJ whole genome shotgun (WGS) entry which is preliminary data.</text>
</comment>
<dbReference type="PANTHER" id="PTHR34679">
    <property type="match status" value="1"/>
</dbReference>
<feature type="transmembrane region" description="Helical" evidence="1">
    <location>
        <begin position="128"/>
        <end position="149"/>
    </location>
</feature>
<dbReference type="Pfam" id="PF13301">
    <property type="entry name" value="DUF4079"/>
    <property type="match status" value="1"/>
</dbReference>
<protein>
    <submittedName>
        <fullName evidence="2">DUF4079 domain-containing protein</fullName>
    </submittedName>
</protein>
<dbReference type="PANTHER" id="PTHR34679:SF2">
    <property type="entry name" value="OS02G0122500 PROTEIN"/>
    <property type="match status" value="1"/>
</dbReference>
<dbReference type="EMBL" id="JAAHFQ010000713">
    <property type="protein sequence ID" value="NER31073.1"/>
    <property type="molecule type" value="Genomic_DNA"/>
</dbReference>
<accession>A0A6B3NHC7</accession>
<keyword evidence="1" id="KW-0812">Transmembrane</keyword>
<dbReference type="InterPro" id="IPR025067">
    <property type="entry name" value="DUF4079"/>
</dbReference>
<name>A0A6B3NHC7_9CYAN</name>
<organism evidence="2">
    <name type="scientific">Symploca sp. SIO1C4</name>
    <dbReference type="NCBI Taxonomy" id="2607765"/>
    <lineage>
        <taxon>Bacteria</taxon>
        <taxon>Bacillati</taxon>
        <taxon>Cyanobacteriota</taxon>
        <taxon>Cyanophyceae</taxon>
        <taxon>Coleofasciculales</taxon>
        <taxon>Coleofasciculaceae</taxon>
        <taxon>Symploca</taxon>
    </lineage>
</organism>
<gene>
    <name evidence="2" type="ORF">F6J89_26495</name>
</gene>
<feature type="transmembrane region" description="Helical" evidence="1">
    <location>
        <begin position="15"/>
        <end position="36"/>
    </location>
</feature>
<reference evidence="2" key="1">
    <citation type="submission" date="2019-11" db="EMBL/GenBank/DDBJ databases">
        <title>Genomic insights into an expanded diversity of filamentous marine cyanobacteria reveals the extraordinary biosynthetic potential of Moorea and Okeania.</title>
        <authorList>
            <person name="Ferreira Leao T."/>
            <person name="Wang M."/>
            <person name="Moss N."/>
            <person name="Da Silva R."/>
            <person name="Sanders J."/>
            <person name="Nurk S."/>
            <person name="Gurevich A."/>
            <person name="Humphrey G."/>
            <person name="Reher R."/>
            <person name="Zhu Q."/>
            <person name="Belda-Ferre P."/>
            <person name="Glukhov E."/>
            <person name="Rex R."/>
            <person name="Dorrestein P.C."/>
            <person name="Knight R."/>
            <person name="Pevzner P."/>
            <person name="Gerwick W.H."/>
            <person name="Gerwick L."/>
        </authorList>
    </citation>
    <scope>NUCLEOTIDE SEQUENCE</scope>
    <source>
        <strain evidence="2">SIO1C4</strain>
    </source>
</reference>